<reference evidence="1 2" key="1">
    <citation type="journal article" date="2023" name="G3 (Bethesda)">
        <title>A haplotype-resolved chromosome-scale genome for Quercus rubra L. provides insights into the genetics of adaptive traits for red oak species.</title>
        <authorList>
            <person name="Kapoor B."/>
            <person name="Jenkins J."/>
            <person name="Schmutz J."/>
            <person name="Zhebentyayeva T."/>
            <person name="Kuelheim C."/>
            <person name="Coggeshall M."/>
            <person name="Heim C."/>
            <person name="Lasky J.R."/>
            <person name="Leites L."/>
            <person name="Islam-Faridi N."/>
            <person name="Romero-Severson J."/>
            <person name="DeLeo V.L."/>
            <person name="Lucas S.M."/>
            <person name="Lazic D."/>
            <person name="Gailing O."/>
            <person name="Carlson J."/>
            <person name="Staton M."/>
        </authorList>
    </citation>
    <scope>NUCLEOTIDE SEQUENCE [LARGE SCALE GENOMIC DNA]</scope>
    <source>
        <strain evidence="1">Pseudo-F2</strain>
    </source>
</reference>
<gene>
    <name evidence="1" type="ORF">RGQ29_003572</name>
</gene>
<dbReference type="Proteomes" id="UP001324115">
    <property type="component" value="Unassembled WGS sequence"/>
</dbReference>
<sequence>MSCEICRRKVKPRGEHLWCDRCNKLAGFPIPRYLKSLTCLCK</sequence>
<organism evidence="1 2">
    <name type="scientific">Quercus rubra</name>
    <name type="common">Northern red oak</name>
    <name type="synonym">Quercus borealis</name>
    <dbReference type="NCBI Taxonomy" id="3512"/>
    <lineage>
        <taxon>Eukaryota</taxon>
        <taxon>Viridiplantae</taxon>
        <taxon>Streptophyta</taxon>
        <taxon>Embryophyta</taxon>
        <taxon>Tracheophyta</taxon>
        <taxon>Spermatophyta</taxon>
        <taxon>Magnoliopsida</taxon>
        <taxon>eudicotyledons</taxon>
        <taxon>Gunneridae</taxon>
        <taxon>Pentapetalae</taxon>
        <taxon>rosids</taxon>
        <taxon>fabids</taxon>
        <taxon>Fagales</taxon>
        <taxon>Fagaceae</taxon>
        <taxon>Quercus</taxon>
    </lineage>
</organism>
<dbReference type="AlphaFoldDB" id="A0AAN7ECA7"/>
<accession>A0AAN7ECA7</accession>
<comment type="caution">
    <text evidence="1">The sequence shown here is derived from an EMBL/GenBank/DDBJ whole genome shotgun (WGS) entry which is preliminary data.</text>
</comment>
<dbReference type="InterPro" id="IPR012340">
    <property type="entry name" value="NA-bd_OB-fold"/>
</dbReference>
<keyword evidence="2" id="KW-1185">Reference proteome</keyword>
<evidence type="ECO:0000313" key="2">
    <source>
        <dbReference type="Proteomes" id="UP001324115"/>
    </source>
</evidence>
<evidence type="ECO:0000313" key="1">
    <source>
        <dbReference type="EMBL" id="KAK4567854.1"/>
    </source>
</evidence>
<proteinExistence type="predicted"/>
<dbReference type="Gene3D" id="2.40.50.140">
    <property type="entry name" value="Nucleic acid-binding proteins"/>
    <property type="match status" value="1"/>
</dbReference>
<protein>
    <submittedName>
        <fullName evidence="1">Uncharacterized protein</fullName>
    </submittedName>
</protein>
<name>A0AAN7ECA7_QUERU</name>
<dbReference type="EMBL" id="JAXUIC010000010">
    <property type="protein sequence ID" value="KAK4567854.1"/>
    <property type="molecule type" value="Genomic_DNA"/>
</dbReference>